<protein>
    <submittedName>
        <fullName evidence="2">24049_t:CDS:1</fullName>
    </submittedName>
</protein>
<name>A0A9N9EWA3_9GLOM</name>
<evidence type="ECO:0000256" key="1">
    <source>
        <dbReference type="SAM" id="Phobius"/>
    </source>
</evidence>
<feature type="transmembrane region" description="Helical" evidence="1">
    <location>
        <begin position="31"/>
        <end position="48"/>
    </location>
</feature>
<sequence length="76" mass="7903">MERNWLLLTLVVGIAATIVGIATIIVGIATIIVGITTIIVGIATIIVGHETCAASLQHYEAALGTPSLRPTLKQII</sequence>
<proteinExistence type="predicted"/>
<feature type="transmembrane region" description="Helical" evidence="1">
    <location>
        <begin position="5"/>
        <end position="25"/>
    </location>
</feature>
<keyword evidence="1" id="KW-0472">Membrane</keyword>
<dbReference type="AlphaFoldDB" id="A0A9N9EWA3"/>
<evidence type="ECO:0000313" key="2">
    <source>
        <dbReference type="EMBL" id="CAG8496513.1"/>
    </source>
</evidence>
<keyword evidence="1" id="KW-1133">Transmembrane helix</keyword>
<dbReference type="Proteomes" id="UP000789405">
    <property type="component" value="Unassembled WGS sequence"/>
</dbReference>
<organism evidence="2 3">
    <name type="scientific">Dentiscutata erythropus</name>
    <dbReference type="NCBI Taxonomy" id="1348616"/>
    <lineage>
        <taxon>Eukaryota</taxon>
        <taxon>Fungi</taxon>
        <taxon>Fungi incertae sedis</taxon>
        <taxon>Mucoromycota</taxon>
        <taxon>Glomeromycotina</taxon>
        <taxon>Glomeromycetes</taxon>
        <taxon>Diversisporales</taxon>
        <taxon>Gigasporaceae</taxon>
        <taxon>Dentiscutata</taxon>
    </lineage>
</organism>
<evidence type="ECO:0000313" key="3">
    <source>
        <dbReference type="Proteomes" id="UP000789405"/>
    </source>
</evidence>
<keyword evidence="1" id="KW-0812">Transmembrane</keyword>
<dbReference type="EMBL" id="CAJVPY010000876">
    <property type="protein sequence ID" value="CAG8496513.1"/>
    <property type="molecule type" value="Genomic_DNA"/>
</dbReference>
<accession>A0A9N9EWA3</accession>
<reference evidence="2" key="1">
    <citation type="submission" date="2021-06" db="EMBL/GenBank/DDBJ databases">
        <authorList>
            <person name="Kallberg Y."/>
            <person name="Tangrot J."/>
            <person name="Rosling A."/>
        </authorList>
    </citation>
    <scope>NUCLEOTIDE SEQUENCE</scope>
    <source>
        <strain evidence="2">MA453B</strain>
    </source>
</reference>
<keyword evidence="3" id="KW-1185">Reference proteome</keyword>
<gene>
    <name evidence="2" type="ORF">DERYTH_LOCUS2679</name>
</gene>
<comment type="caution">
    <text evidence="2">The sequence shown here is derived from an EMBL/GenBank/DDBJ whole genome shotgun (WGS) entry which is preliminary data.</text>
</comment>